<evidence type="ECO:0000256" key="1">
    <source>
        <dbReference type="SAM" id="Coils"/>
    </source>
</evidence>
<organism evidence="2 3">
    <name type="scientific">Phyllosticta paracitricarpa</name>
    <dbReference type="NCBI Taxonomy" id="2016321"/>
    <lineage>
        <taxon>Eukaryota</taxon>
        <taxon>Fungi</taxon>
        <taxon>Dikarya</taxon>
        <taxon>Ascomycota</taxon>
        <taxon>Pezizomycotina</taxon>
        <taxon>Dothideomycetes</taxon>
        <taxon>Dothideomycetes incertae sedis</taxon>
        <taxon>Botryosphaeriales</taxon>
        <taxon>Phyllostictaceae</taxon>
        <taxon>Phyllosticta</taxon>
    </lineage>
</organism>
<evidence type="ECO:0000313" key="3">
    <source>
        <dbReference type="Proteomes" id="UP001367316"/>
    </source>
</evidence>
<evidence type="ECO:0000313" key="2">
    <source>
        <dbReference type="EMBL" id="KAK7611428.1"/>
    </source>
</evidence>
<keyword evidence="3" id="KW-1185">Reference proteome</keyword>
<feature type="coiled-coil region" evidence="1">
    <location>
        <begin position="57"/>
        <end position="98"/>
    </location>
</feature>
<gene>
    <name evidence="2" type="ORF">JOL62DRAFT_638594</name>
</gene>
<sequence>MAEIMRAQVTLPPDDVEQRVRDCTTAVQTTAKTSIQALPSRQKKRKTLDRVVVYDPVEDLRGVLRETAESLEEANCDLQTATDDKNSLERELEMMTSIVKAQEPPRDETTQATELVSQLKEASSAARGALKPHTTRHKMLSSVKVYNPVAEMRTLLDQTNQSLSRITNEKQEAIQGKKDVSDLSASLASRLADFATLSEGLLGQVPDETSVSNAFGKLQESVKSAQDQIQGMSRQAPTASSTREVDEASSALGLAAQGEGSPRRRKLLMLQAPERSNFRVASVVKEGKEIVDNACRLLVGLASVADGNLTTPDGHVASAFSKIEENLIESGNIINRFERRQWNVLPGFDTNNFEGYMRMYAKDLEQMMLILADLVRQITKYTHELQNMVRGYRQLLV</sequence>
<keyword evidence="1" id="KW-0175">Coiled coil</keyword>
<name>A0ABR1N9K1_9PEZI</name>
<reference evidence="2 3" key="1">
    <citation type="submission" date="2024-04" db="EMBL/GenBank/DDBJ databases">
        <title>Phyllosticta paracitricarpa is synonymous to the EU quarantine fungus P. citricarpa based on phylogenomic analyses.</title>
        <authorList>
            <consortium name="Lawrence Berkeley National Laboratory"/>
            <person name="Van ingen-buijs V.A."/>
            <person name="Van westerhoven A.C."/>
            <person name="Haridas S."/>
            <person name="Skiadas P."/>
            <person name="Martin F."/>
            <person name="Groenewald J.Z."/>
            <person name="Crous P.W."/>
            <person name="Seidl M.F."/>
        </authorList>
    </citation>
    <scope>NUCLEOTIDE SEQUENCE [LARGE SCALE GENOMIC DNA]</scope>
    <source>
        <strain evidence="2 3">CBS 141358</strain>
    </source>
</reference>
<protein>
    <submittedName>
        <fullName evidence="2">Uncharacterized protein</fullName>
    </submittedName>
</protein>
<accession>A0ABR1N9K1</accession>
<comment type="caution">
    <text evidence="2">The sequence shown here is derived from an EMBL/GenBank/DDBJ whole genome shotgun (WGS) entry which is preliminary data.</text>
</comment>
<proteinExistence type="predicted"/>
<dbReference type="Proteomes" id="UP001367316">
    <property type="component" value="Unassembled WGS sequence"/>
</dbReference>
<dbReference type="EMBL" id="JBBPBF010000014">
    <property type="protein sequence ID" value="KAK7611428.1"/>
    <property type="molecule type" value="Genomic_DNA"/>
</dbReference>